<accession>A0A3E2X280</accession>
<dbReference type="EMBL" id="QVIA01000001">
    <property type="protein sequence ID" value="RGC35594.1"/>
    <property type="molecule type" value="Genomic_DNA"/>
</dbReference>
<dbReference type="PANTHER" id="PTHR30304">
    <property type="entry name" value="D-TAGATOSE-1,6-BISPHOSPHATE ALDOLASE"/>
    <property type="match status" value="1"/>
</dbReference>
<dbReference type="Pfam" id="PF01116">
    <property type="entry name" value="F_bP_aldolase"/>
    <property type="match status" value="1"/>
</dbReference>
<dbReference type="Proteomes" id="UP000261111">
    <property type="component" value="Unassembled WGS sequence"/>
</dbReference>
<dbReference type="NCBIfam" id="TIGR00167">
    <property type="entry name" value="cbbA"/>
    <property type="match status" value="1"/>
</dbReference>
<dbReference type="AlphaFoldDB" id="A0A3E2X280"/>
<evidence type="ECO:0000313" key="3">
    <source>
        <dbReference type="EMBL" id="RGC35594.1"/>
    </source>
</evidence>
<comment type="cofactor">
    <cofactor evidence="2">
        <name>Zn(2+)</name>
        <dbReference type="ChEBI" id="CHEBI:29105"/>
    </cofactor>
    <text evidence="2">Binds 2 Zn(2+) ions per subunit. One is catalytic and the other provides a structural contribution.</text>
</comment>
<dbReference type="PIRSF" id="PIRSF001359">
    <property type="entry name" value="F_bP_aldolase_II"/>
    <property type="match status" value="1"/>
</dbReference>
<feature type="binding site" evidence="2">
    <location>
        <position position="180"/>
    </location>
    <ligand>
        <name>Zn(2+)</name>
        <dbReference type="ChEBI" id="CHEBI:29105"/>
        <label>1</label>
        <note>catalytic</note>
    </ligand>
</feature>
<dbReference type="PANTHER" id="PTHR30304:SF0">
    <property type="entry name" value="D-TAGATOSE-1,6-BISPHOSPHATE ALDOLASE SUBUNIT GATY-RELATED"/>
    <property type="match status" value="1"/>
</dbReference>
<dbReference type="GO" id="GO:0016832">
    <property type="term" value="F:aldehyde-lyase activity"/>
    <property type="evidence" value="ECO:0007669"/>
    <property type="project" value="InterPro"/>
</dbReference>
<dbReference type="GO" id="GO:0008270">
    <property type="term" value="F:zinc ion binding"/>
    <property type="evidence" value="ECO:0007669"/>
    <property type="project" value="InterPro"/>
</dbReference>
<feature type="binding site" evidence="2">
    <location>
        <position position="210"/>
    </location>
    <ligand>
        <name>Zn(2+)</name>
        <dbReference type="ChEBI" id="CHEBI:29105"/>
        <label>1</label>
        <note>catalytic</note>
    </ligand>
</feature>
<dbReference type="CDD" id="cd00947">
    <property type="entry name" value="TBP_aldolase_IIB"/>
    <property type="match status" value="1"/>
</dbReference>
<evidence type="ECO:0000256" key="1">
    <source>
        <dbReference type="PIRSR" id="PIRSR001359-1"/>
    </source>
</evidence>
<keyword evidence="2" id="KW-0479">Metal-binding</keyword>
<name>A0A3E2X280_9FIRM</name>
<feature type="active site" description="Proton donor" evidence="1">
    <location>
        <position position="82"/>
    </location>
</feature>
<organism evidence="3 4">
    <name type="scientific">Hungatella hathewayi</name>
    <dbReference type="NCBI Taxonomy" id="154046"/>
    <lineage>
        <taxon>Bacteria</taxon>
        <taxon>Bacillati</taxon>
        <taxon>Bacillota</taxon>
        <taxon>Clostridia</taxon>
        <taxon>Lachnospirales</taxon>
        <taxon>Lachnospiraceae</taxon>
        <taxon>Hungatella</taxon>
    </lineage>
</organism>
<feature type="binding site" evidence="2">
    <location>
        <position position="83"/>
    </location>
    <ligand>
        <name>Zn(2+)</name>
        <dbReference type="ChEBI" id="CHEBI:29105"/>
        <label>1</label>
        <note>catalytic</note>
    </ligand>
</feature>
<sequence length="288" mass="31390">MTMLMNMKELLDVANENNFAVPAFNISDYNMFNGIMEASEEKNAPVIIAIHPDELSHISTEMVKGIVERIHNSSIPAVIHLDHGGTFGQVITAIRAGFTSVMIDASSQPYEGNVATCQKVCEAAHAVNVSVEGELGTIGNTDSVETTAPDEILYTDPMQAKDFIEKTGIDCLAIAIGTCHGIYPKDKKPELRIDILDEIKKVVNVPLVLHGGSSNKDSEIAKSVEHGVNKINISSDIKAAYYEKMREVLQDASLREPNQIQPICVEAMKKVAFDKIDLFQAAGKASLY</sequence>
<proteinExistence type="predicted"/>
<evidence type="ECO:0000256" key="2">
    <source>
        <dbReference type="PIRSR" id="PIRSR001359-3"/>
    </source>
</evidence>
<comment type="caution">
    <text evidence="3">The sequence shown here is derived from an EMBL/GenBank/DDBJ whole genome shotgun (WGS) entry which is preliminary data.</text>
</comment>
<feature type="binding site" evidence="2">
    <location>
        <position position="134"/>
    </location>
    <ligand>
        <name>Zn(2+)</name>
        <dbReference type="ChEBI" id="CHEBI:29105"/>
        <label>2</label>
    </ligand>
</feature>
<dbReference type="SUPFAM" id="SSF51569">
    <property type="entry name" value="Aldolase"/>
    <property type="match status" value="1"/>
</dbReference>
<reference evidence="3 4" key="1">
    <citation type="submission" date="2018-08" db="EMBL/GenBank/DDBJ databases">
        <title>A genome reference for cultivated species of the human gut microbiota.</title>
        <authorList>
            <person name="Zou Y."/>
            <person name="Xue W."/>
            <person name="Luo G."/>
        </authorList>
    </citation>
    <scope>NUCLEOTIDE SEQUENCE [LARGE SCALE GENOMIC DNA]</scope>
    <source>
        <strain evidence="3 4">AF19-21</strain>
    </source>
</reference>
<dbReference type="Gene3D" id="3.20.20.70">
    <property type="entry name" value="Aldolase class I"/>
    <property type="match status" value="1"/>
</dbReference>
<dbReference type="NCBIfam" id="NF006042">
    <property type="entry name" value="PRK08185.1"/>
    <property type="match status" value="1"/>
</dbReference>
<protein>
    <submittedName>
        <fullName evidence="3">Ketose-bisphosphate aldolase</fullName>
    </submittedName>
</protein>
<evidence type="ECO:0000313" key="4">
    <source>
        <dbReference type="Proteomes" id="UP000261111"/>
    </source>
</evidence>
<dbReference type="GO" id="GO:0005975">
    <property type="term" value="P:carbohydrate metabolic process"/>
    <property type="evidence" value="ECO:0007669"/>
    <property type="project" value="InterPro"/>
</dbReference>
<keyword evidence="2" id="KW-0862">Zinc</keyword>
<feature type="binding site" evidence="2">
    <location>
        <position position="104"/>
    </location>
    <ligand>
        <name>Zn(2+)</name>
        <dbReference type="ChEBI" id="CHEBI:29105"/>
        <label>2</label>
    </ligand>
</feature>
<dbReference type="InterPro" id="IPR000771">
    <property type="entry name" value="FBA_II"/>
</dbReference>
<dbReference type="InterPro" id="IPR050246">
    <property type="entry name" value="Class_II_FBP_aldolase"/>
</dbReference>
<dbReference type="InterPro" id="IPR013785">
    <property type="entry name" value="Aldolase_TIM"/>
</dbReference>
<gene>
    <name evidence="3" type="ORF">DWX41_00975</name>
</gene>